<dbReference type="SUPFAM" id="SSF55021">
    <property type="entry name" value="ACT-like"/>
    <property type="match status" value="1"/>
</dbReference>
<evidence type="ECO:0000256" key="7">
    <source>
        <dbReference type="ARBA" id="ARBA00023239"/>
    </source>
</evidence>
<keyword evidence="7 10" id="KW-0456">Lyase</keyword>
<dbReference type="InterPro" id="IPR045865">
    <property type="entry name" value="ACT-like_dom_sf"/>
</dbReference>
<dbReference type="Pfam" id="PF01842">
    <property type="entry name" value="ACT"/>
    <property type="match status" value="1"/>
</dbReference>
<dbReference type="RefSeq" id="WP_084665830.1">
    <property type="nucleotide sequence ID" value="NZ_LT838272.1"/>
</dbReference>
<dbReference type="InterPro" id="IPR001086">
    <property type="entry name" value="Preph_deHydtase"/>
</dbReference>
<evidence type="ECO:0000256" key="5">
    <source>
        <dbReference type="ARBA" id="ARBA00023141"/>
    </source>
</evidence>
<dbReference type="GO" id="GO:0005737">
    <property type="term" value="C:cytoplasm"/>
    <property type="evidence" value="ECO:0007669"/>
    <property type="project" value="TreeGrafter"/>
</dbReference>
<dbReference type="PROSITE" id="PS51171">
    <property type="entry name" value="PREPHENATE_DEHYDR_3"/>
    <property type="match status" value="1"/>
</dbReference>
<keyword evidence="4 10" id="KW-0028">Amino-acid biosynthesis</keyword>
<sequence>MNSSCKIDQVAYLGPEGTFSHEAAVIWGSAIGVASFFPVENLLEVVQAVLEGRCQAAILPLENSIEGSVNLTQDLLLEEPALQIVGEVVLEVRHCLASKETDPQNITEVWSHPHALAQCRRFLASRLPKARLCPATSTAGAFVLATSRKGSAAIGSSFAARLYGLPVLYQGIEDYPGNKTRFVIVSRERVPGRGPYKTSLVLALPENRPGGLYNILRDFAEAGINLTRIESRPTKKELGEYLFFLDCEGHAEREPLAGVLAALRPRTSFLRVLGSYPCYREGGKEDD</sequence>
<dbReference type="PANTHER" id="PTHR21022">
    <property type="entry name" value="PREPHENATE DEHYDRATASE P PROTEIN"/>
    <property type="match status" value="1"/>
</dbReference>
<dbReference type="PROSITE" id="PS51671">
    <property type="entry name" value="ACT"/>
    <property type="match status" value="1"/>
</dbReference>
<dbReference type="NCBIfam" id="NF008865">
    <property type="entry name" value="PRK11898.1"/>
    <property type="match status" value="1"/>
</dbReference>
<proteinExistence type="predicted"/>
<dbReference type="Gene3D" id="3.30.70.260">
    <property type="match status" value="1"/>
</dbReference>
<dbReference type="InterPro" id="IPR018528">
    <property type="entry name" value="Preph_deHydtase_CS"/>
</dbReference>
<dbReference type="STRING" id="698762.SAMN00808754_2279"/>
<protein>
    <recommendedName>
        <fullName evidence="3 10">Prephenate dehydratase</fullName>
        <shortName evidence="10">PDT</shortName>
        <ecNumber evidence="2 10">4.2.1.51</ecNumber>
    </recommendedName>
</protein>
<accession>A0A1W1VZP1</accession>
<evidence type="ECO:0000256" key="6">
    <source>
        <dbReference type="ARBA" id="ARBA00023222"/>
    </source>
</evidence>
<name>A0A1W1VZP1_9FIRM</name>
<comment type="pathway">
    <text evidence="1 10">Amino-acid biosynthesis; L-phenylalanine biosynthesis; phenylpyruvate from prephenate: step 1/1.</text>
</comment>
<dbReference type="GO" id="GO:0004664">
    <property type="term" value="F:prephenate dehydratase activity"/>
    <property type="evidence" value="ECO:0007669"/>
    <property type="project" value="UniProtKB-UniRule"/>
</dbReference>
<dbReference type="CDD" id="cd13630">
    <property type="entry name" value="PBP2_PDT_1"/>
    <property type="match status" value="1"/>
</dbReference>
<dbReference type="Gene3D" id="3.40.190.10">
    <property type="entry name" value="Periplasmic binding protein-like II"/>
    <property type="match status" value="2"/>
</dbReference>
<dbReference type="InterPro" id="IPR002912">
    <property type="entry name" value="ACT_dom"/>
</dbReference>
<evidence type="ECO:0000256" key="8">
    <source>
        <dbReference type="ARBA" id="ARBA00047848"/>
    </source>
</evidence>
<dbReference type="InterPro" id="IPR008242">
    <property type="entry name" value="Chor_mutase/pphenate_deHydtase"/>
</dbReference>
<dbReference type="FunFam" id="3.30.70.260:FF:000012">
    <property type="entry name" value="Prephenate dehydratase"/>
    <property type="match status" value="1"/>
</dbReference>
<keyword evidence="14" id="KW-1185">Reference proteome</keyword>
<dbReference type="Proteomes" id="UP000192569">
    <property type="component" value="Chromosome I"/>
</dbReference>
<dbReference type="PROSITE" id="PS00857">
    <property type="entry name" value="PREPHENATE_DEHYDR_1"/>
    <property type="match status" value="1"/>
</dbReference>
<dbReference type="UniPathway" id="UPA00121">
    <property type="reaction ID" value="UER00345"/>
</dbReference>
<dbReference type="PIRSF" id="PIRSF001500">
    <property type="entry name" value="Chor_mut_pdt_Ppr"/>
    <property type="match status" value="1"/>
</dbReference>
<evidence type="ECO:0000313" key="13">
    <source>
        <dbReference type="EMBL" id="SMB98334.1"/>
    </source>
</evidence>
<dbReference type="GO" id="GO:0009094">
    <property type="term" value="P:L-phenylalanine biosynthetic process"/>
    <property type="evidence" value="ECO:0007669"/>
    <property type="project" value="UniProtKB-UniPathway"/>
</dbReference>
<feature type="domain" description="Prephenate dehydratase" evidence="11">
    <location>
        <begin position="9"/>
        <end position="187"/>
    </location>
</feature>
<feature type="site" description="Essential for prephenate dehydratase activity" evidence="9">
    <location>
        <position position="180"/>
    </location>
</feature>
<organism evidence="13 14">
    <name type="scientific">Thermanaeromonas toyohensis ToBE</name>
    <dbReference type="NCBI Taxonomy" id="698762"/>
    <lineage>
        <taxon>Bacteria</taxon>
        <taxon>Bacillati</taxon>
        <taxon>Bacillota</taxon>
        <taxon>Clostridia</taxon>
        <taxon>Neomoorellales</taxon>
        <taxon>Neomoorellaceae</taxon>
        <taxon>Thermanaeromonas</taxon>
    </lineage>
</organism>
<evidence type="ECO:0000259" key="11">
    <source>
        <dbReference type="PROSITE" id="PS51171"/>
    </source>
</evidence>
<evidence type="ECO:0000256" key="10">
    <source>
        <dbReference type="RuleBase" id="RU361254"/>
    </source>
</evidence>
<dbReference type="AlphaFoldDB" id="A0A1W1VZP1"/>
<keyword evidence="6 10" id="KW-0584">Phenylalanine biosynthesis</keyword>
<gene>
    <name evidence="10" type="primary">pheA</name>
    <name evidence="13" type="ORF">SAMN00808754_2279</name>
</gene>
<dbReference type="EC" id="4.2.1.51" evidence="2 10"/>
<dbReference type="EMBL" id="LT838272">
    <property type="protein sequence ID" value="SMB98334.1"/>
    <property type="molecule type" value="Genomic_DNA"/>
</dbReference>
<keyword evidence="5 10" id="KW-0057">Aromatic amino acid biosynthesis</keyword>
<evidence type="ECO:0000259" key="12">
    <source>
        <dbReference type="PROSITE" id="PS51671"/>
    </source>
</evidence>
<evidence type="ECO:0000256" key="3">
    <source>
        <dbReference type="ARBA" id="ARBA00021872"/>
    </source>
</evidence>
<evidence type="ECO:0000256" key="2">
    <source>
        <dbReference type="ARBA" id="ARBA00013147"/>
    </source>
</evidence>
<dbReference type="SUPFAM" id="SSF53850">
    <property type="entry name" value="Periplasmic binding protein-like II"/>
    <property type="match status" value="1"/>
</dbReference>
<evidence type="ECO:0000256" key="4">
    <source>
        <dbReference type="ARBA" id="ARBA00022605"/>
    </source>
</evidence>
<dbReference type="PANTHER" id="PTHR21022:SF19">
    <property type="entry name" value="PREPHENATE DEHYDRATASE-RELATED"/>
    <property type="match status" value="1"/>
</dbReference>
<reference evidence="13 14" key="1">
    <citation type="submission" date="2017-04" db="EMBL/GenBank/DDBJ databases">
        <authorList>
            <person name="Afonso C.L."/>
            <person name="Miller P.J."/>
            <person name="Scott M.A."/>
            <person name="Spackman E."/>
            <person name="Goraichik I."/>
            <person name="Dimitrov K.M."/>
            <person name="Suarez D.L."/>
            <person name="Swayne D.E."/>
        </authorList>
    </citation>
    <scope>NUCLEOTIDE SEQUENCE [LARGE SCALE GENOMIC DNA]</scope>
    <source>
        <strain evidence="13 14">ToBE</strain>
    </source>
</reference>
<dbReference type="CDD" id="cd04905">
    <property type="entry name" value="ACT_CM-PDT"/>
    <property type="match status" value="1"/>
</dbReference>
<evidence type="ECO:0000256" key="1">
    <source>
        <dbReference type="ARBA" id="ARBA00004741"/>
    </source>
</evidence>
<dbReference type="PROSITE" id="PS00858">
    <property type="entry name" value="PREPHENATE_DEHYDR_2"/>
    <property type="match status" value="1"/>
</dbReference>
<dbReference type="Pfam" id="PF00800">
    <property type="entry name" value="PDT"/>
    <property type="match status" value="1"/>
</dbReference>
<comment type="catalytic activity">
    <reaction evidence="8 10">
        <text>prephenate + H(+) = 3-phenylpyruvate + CO2 + H2O</text>
        <dbReference type="Rhea" id="RHEA:21648"/>
        <dbReference type="ChEBI" id="CHEBI:15377"/>
        <dbReference type="ChEBI" id="CHEBI:15378"/>
        <dbReference type="ChEBI" id="CHEBI:16526"/>
        <dbReference type="ChEBI" id="CHEBI:18005"/>
        <dbReference type="ChEBI" id="CHEBI:29934"/>
        <dbReference type="EC" id="4.2.1.51"/>
    </reaction>
</comment>
<feature type="domain" description="ACT" evidence="12">
    <location>
        <begin position="200"/>
        <end position="277"/>
    </location>
</feature>
<evidence type="ECO:0000313" key="14">
    <source>
        <dbReference type="Proteomes" id="UP000192569"/>
    </source>
</evidence>
<evidence type="ECO:0000256" key="9">
    <source>
        <dbReference type="PIRSR" id="PIRSR001500-2"/>
    </source>
</evidence>